<dbReference type="EMBL" id="QJKJ01011563">
    <property type="protein sequence ID" value="RDX70811.1"/>
    <property type="molecule type" value="Genomic_DNA"/>
</dbReference>
<comment type="caution">
    <text evidence="1">The sequence shown here is derived from an EMBL/GenBank/DDBJ whole genome shotgun (WGS) entry which is preliminary data.</text>
</comment>
<proteinExistence type="predicted"/>
<dbReference type="AlphaFoldDB" id="A0A371EXR2"/>
<accession>A0A371EXR2</accession>
<sequence>MIEEKLLKRDKSPKKGECTLQRPLRKWKGYIIMETLTMRVPKRKLQLQEVKDTQVKKFHMRETF</sequence>
<evidence type="ECO:0000313" key="1">
    <source>
        <dbReference type="EMBL" id="RDX70811.1"/>
    </source>
</evidence>
<name>A0A371EXR2_MUCPR</name>
<protein>
    <submittedName>
        <fullName evidence="1">Uncharacterized protein</fullName>
    </submittedName>
</protein>
<feature type="non-terminal residue" evidence="1">
    <location>
        <position position="1"/>
    </location>
</feature>
<keyword evidence="2" id="KW-1185">Reference proteome</keyword>
<evidence type="ECO:0000313" key="2">
    <source>
        <dbReference type="Proteomes" id="UP000257109"/>
    </source>
</evidence>
<gene>
    <name evidence="1" type="ORF">CR513_49911</name>
</gene>
<reference evidence="1" key="1">
    <citation type="submission" date="2018-05" db="EMBL/GenBank/DDBJ databases">
        <title>Draft genome of Mucuna pruriens seed.</title>
        <authorList>
            <person name="Nnadi N.E."/>
            <person name="Vos R."/>
            <person name="Hasami M.H."/>
            <person name="Devisetty U.K."/>
            <person name="Aguiy J.C."/>
        </authorList>
    </citation>
    <scope>NUCLEOTIDE SEQUENCE [LARGE SCALE GENOMIC DNA]</scope>
    <source>
        <strain evidence="1">JCA_2017</strain>
    </source>
</reference>
<organism evidence="1 2">
    <name type="scientific">Mucuna pruriens</name>
    <name type="common">Velvet bean</name>
    <name type="synonym">Dolichos pruriens</name>
    <dbReference type="NCBI Taxonomy" id="157652"/>
    <lineage>
        <taxon>Eukaryota</taxon>
        <taxon>Viridiplantae</taxon>
        <taxon>Streptophyta</taxon>
        <taxon>Embryophyta</taxon>
        <taxon>Tracheophyta</taxon>
        <taxon>Spermatophyta</taxon>
        <taxon>Magnoliopsida</taxon>
        <taxon>eudicotyledons</taxon>
        <taxon>Gunneridae</taxon>
        <taxon>Pentapetalae</taxon>
        <taxon>rosids</taxon>
        <taxon>fabids</taxon>
        <taxon>Fabales</taxon>
        <taxon>Fabaceae</taxon>
        <taxon>Papilionoideae</taxon>
        <taxon>50 kb inversion clade</taxon>
        <taxon>NPAAA clade</taxon>
        <taxon>indigoferoid/millettioid clade</taxon>
        <taxon>Phaseoleae</taxon>
        <taxon>Mucuna</taxon>
    </lineage>
</organism>
<dbReference type="Proteomes" id="UP000257109">
    <property type="component" value="Unassembled WGS sequence"/>
</dbReference>